<evidence type="ECO:0000256" key="6">
    <source>
        <dbReference type="ARBA" id="ARBA00023118"/>
    </source>
</evidence>
<accession>G2GKN0</accession>
<evidence type="ECO:0000313" key="11">
    <source>
        <dbReference type="EMBL" id="EGX55934.1"/>
    </source>
</evidence>
<dbReference type="GO" id="GO:0016787">
    <property type="term" value="F:hydrolase activity"/>
    <property type="evidence" value="ECO:0007669"/>
    <property type="project" value="UniProtKB-KW"/>
</dbReference>
<keyword evidence="12" id="KW-1185">Reference proteome</keyword>
<dbReference type="CDD" id="cd09634">
    <property type="entry name" value="Cas1_I-II-III"/>
    <property type="match status" value="1"/>
</dbReference>
<dbReference type="InterPro" id="IPR050646">
    <property type="entry name" value="Cas1"/>
</dbReference>
<evidence type="ECO:0000256" key="1">
    <source>
        <dbReference type="ARBA" id="ARBA00022722"/>
    </source>
</evidence>
<comment type="subunit">
    <text evidence="9">Homodimer, forms a heterotetramer with a Cas2 homodimer.</text>
</comment>
<keyword evidence="1" id="KW-0540">Nuclease</keyword>
<dbReference type="InterPro" id="IPR002729">
    <property type="entry name" value="CRISPR-assoc_Cas1"/>
</dbReference>
<evidence type="ECO:0000256" key="9">
    <source>
        <dbReference type="ARBA" id="ARBA00038592"/>
    </source>
</evidence>
<dbReference type="GO" id="GO:0003677">
    <property type="term" value="F:DNA binding"/>
    <property type="evidence" value="ECO:0007669"/>
    <property type="project" value="UniProtKB-KW"/>
</dbReference>
<reference evidence="11 12" key="1">
    <citation type="submission" date="2011-08" db="EMBL/GenBank/DDBJ databases">
        <authorList>
            <person name="Lin Y."/>
            <person name="Hao X."/>
            <person name="Johnstone L."/>
            <person name="Miller S.J."/>
            <person name="Wei G."/>
            <person name="Rensing C."/>
        </authorList>
    </citation>
    <scope>NUCLEOTIDE SEQUENCE [LARGE SCALE GENOMIC DNA]</scope>
    <source>
        <strain evidence="11 12">K42</strain>
    </source>
</reference>
<dbReference type="PANTHER" id="PTHR34353:SF2">
    <property type="entry name" value="CRISPR-ASSOCIATED ENDONUCLEASE CAS1 1"/>
    <property type="match status" value="1"/>
</dbReference>
<gene>
    <name evidence="11" type="ORF">SZN_30367</name>
</gene>
<evidence type="ECO:0000256" key="7">
    <source>
        <dbReference type="ARBA" id="ARBA00023125"/>
    </source>
</evidence>
<dbReference type="AlphaFoldDB" id="G2GKN0"/>
<dbReference type="GO" id="GO:0046872">
    <property type="term" value="F:metal ion binding"/>
    <property type="evidence" value="ECO:0007669"/>
    <property type="project" value="UniProtKB-KW"/>
</dbReference>
<dbReference type="Proteomes" id="UP000004217">
    <property type="component" value="Unassembled WGS sequence"/>
</dbReference>
<dbReference type="EMBL" id="AGBF01000181">
    <property type="protein sequence ID" value="EGX55934.1"/>
    <property type="molecule type" value="Genomic_DNA"/>
</dbReference>
<keyword evidence="7" id="KW-0238">DNA-binding</keyword>
<dbReference type="GO" id="GO:0004519">
    <property type="term" value="F:endonuclease activity"/>
    <property type="evidence" value="ECO:0007669"/>
    <property type="project" value="UniProtKB-KW"/>
</dbReference>
<evidence type="ECO:0000256" key="4">
    <source>
        <dbReference type="ARBA" id="ARBA00022801"/>
    </source>
</evidence>
<dbReference type="PANTHER" id="PTHR34353">
    <property type="entry name" value="CRISPR-ASSOCIATED ENDONUCLEASE CAS1 1"/>
    <property type="match status" value="1"/>
</dbReference>
<keyword evidence="6" id="KW-0051">Antiviral defense</keyword>
<keyword evidence="8" id="KW-0464">Manganese</keyword>
<dbReference type="Pfam" id="PF01867">
    <property type="entry name" value="Cas_Cas1"/>
    <property type="match status" value="1"/>
</dbReference>
<dbReference type="GO" id="GO:0043571">
    <property type="term" value="P:maintenance of CRISPR repeat elements"/>
    <property type="evidence" value="ECO:0007669"/>
    <property type="project" value="InterPro"/>
</dbReference>
<dbReference type="GO" id="GO:0051607">
    <property type="term" value="P:defense response to virus"/>
    <property type="evidence" value="ECO:0007669"/>
    <property type="project" value="UniProtKB-KW"/>
</dbReference>
<evidence type="ECO:0000313" key="12">
    <source>
        <dbReference type="Proteomes" id="UP000004217"/>
    </source>
</evidence>
<evidence type="ECO:0000256" key="8">
    <source>
        <dbReference type="ARBA" id="ARBA00023211"/>
    </source>
</evidence>
<keyword evidence="3" id="KW-0255">Endonuclease</keyword>
<sequence>MPWKDSDAKKVPAHWTVYVSRANLTSGKARGATDPVNAMLNYCYRLAEAECVLACHSVGLDPAFGMLHLDKDSRDSFALDLLEVVRPEAERFVLGMLGALDIDAREFHRSEFHETREGTCRLVAPLTHELAEQCLTWARLLAPIVREYALILAHASGGNITVPNPTKDKALMREPASGKASRKDSPKNAPQNAPKESPQPVKRERVTHVPCTVRDVIPSDLWEQVAEHLPKPSQGNKADQRLSKHGVLAGAVCTEILRIPGRHLPPTIADRKTVRTHLRRWKADGTWDALFPVLTGHPRVRTLMGEVSEPGA</sequence>
<organism evidence="11 12">
    <name type="scientific">Streptomyces zinciresistens K42</name>
    <dbReference type="NCBI Taxonomy" id="700597"/>
    <lineage>
        <taxon>Bacteria</taxon>
        <taxon>Bacillati</taxon>
        <taxon>Actinomycetota</taxon>
        <taxon>Actinomycetes</taxon>
        <taxon>Kitasatosporales</taxon>
        <taxon>Streptomycetaceae</taxon>
        <taxon>Streptomyces</taxon>
    </lineage>
</organism>
<dbReference type="InterPro" id="IPR042206">
    <property type="entry name" value="CRISPR-assoc_Cas1_C"/>
</dbReference>
<evidence type="ECO:0000256" key="3">
    <source>
        <dbReference type="ARBA" id="ARBA00022759"/>
    </source>
</evidence>
<evidence type="ECO:0000256" key="10">
    <source>
        <dbReference type="SAM" id="MobiDB-lite"/>
    </source>
</evidence>
<feature type="region of interest" description="Disordered" evidence="10">
    <location>
        <begin position="162"/>
        <end position="208"/>
    </location>
</feature>
<dbReference type="Gene3D" id="1.20.120.920">
    <property type="entry name" value="CRISPR-associated endonuclease Cas1, C-terminal domain"/>
    <property type="match status" value="1"/>
</dbReference>
<comment type="caution">
    <text evidence="11">The sequence shown here is derived from an EMBL/GenBank/DDBJ whole genome shotgun (WGS) entry which is preliminary data.</text>
</comment>
<protein>
    <submittedName>
        <fullName evidence="11">CRISPR-associated protein Cas1</fullName>
    </submittedName>
</protein>
<name>G2GKN0_9ACTN</name>
<keyword evidence="2" id="KW-0479">Metal-binding</keyword>
<keyword evidence="5" id="KW-0460">Magnesium</keyword>
<proteinExistence type="predicted"/>
<evidence type="ECO:0000256" key="2">
    <source>
        <dbReference type="ARBA" id="ARBA00022723"/>
    </source>
</evidence>
<keyword evidence="4" id="KW-0378">Hydrolase</keyword>
<evidence type="ECO:0000256" key="5">
    <source>
        <dbReference type="ARBA" id="ARBA00022842"/>
    </source>
</evidence>